<dbReference type="GO" id="GO:0032993">
    <property type="term" value="C:protein-DNA complex"/>
    <property type="evidence" value="ECO:0007669"/>
    <property type="project" value="TreeGrafter"/>
</dbReference>
<comment type="caution">
    <text evidence="10">The sequence shown here is derived from an EMBL/GenBank/DDBJ whole genome shotgun (WGS) entry which is preliminary data.</text>
</comment>
<dbReference type="Gene3D" id="3.40.50.2300">
    <property type="match status" value="1"/>
</dbReference>
<dbReference type="InterPro" id="IPR001789">
    <property type="entry name" value="Sig_transdc_resp-reg_receiver"/>
</dbReference>
<sequence>MTEGFGGRTRVVYYVEDDNNIRELAVYALSRAGIEVEGVADDAEFRAACARRLPDVVILDIMLPGVDGLDMLRRIRQTPGMSRVPVMMVTAKSTELDIVTALDNGADEYMTKPYGMMELVSRTRALLRRAPEWSARQVERALEVGPLSVSLDRREATCDGAPLDLTAREFDLLVHFMQNPGVVFTRETLLQHVWGWDFGGGSRTVDTHVLTLRRKLGDHAGLLETVRGVGYRLRKE</sequence>
<feature type="domain" description="Response regulatory" evidence="8">
    <location>
        <begin position="11"/>
        <end position="127"/>
    </location>
</feature>
<feature type="DNA-binding region" description="OmpR/PhoB-type" evidence="7">
    <location>
        <begin position="139"/>
        <end position="235"/>
    </location>
</feature>
<dbReference type="GO" id="GO:0000156">
    <property type="term" value="F:phosphorelay response regulator activity"/>
    <property type="evidence" value="ECO:0007669"/>
    <property type="project" value="TreeGrafter"/>
</dbReference>
<dbReference type="SUPFAM" id="SSF46894">
    <property type="entry name" value="C-terminal effector domain of the bipartite response regulators"/>
    <property type="match status" value="1"/>
</dbReference>
<evidence type="ECO:0000313" key="10">
    <source>
        <dbReference type="EMBL" id="HJH43095.1"/>
    </source>
</evidence>
<feature type="modified residue" description="4-aspartylphosphate" evidence="6">
    <location>
        <position position="60"/>
    </location>
</feature>
<dbReference type="Gene3D" id="1.10.10.10">
    <property type="entry name" value="Winged helix-like DNA-binding domain superfamily/Winged helix DNA-binding domain"/>
    <property type="match status" value="1"/>
</dbReference>
<dbReference type="SUPFAM" id="SSF52172">
    <property type="entry name" value="CheY-like"/>
    <property type="match status" value="1"/>
</dbReference>
<dbReference type="EMBL" id="DYZL01000095">
    <property type="protein sequence ID" value="HJH43095.1"/>
    <property type="molecule type" value="Genomic_DNA"/>
</dbReference>
<dbReference type="InterPro" id="IPR039420">
    <property type="entry name" value="WalR-like"/>
</dbReference>
<dbReference type="InterPro" id="IPR016032">
    <property type="entry name" value="Sig_transdc_resp-reg_C-effctor"/>
</dbReference>
<dbReference type="GO" id="GO:0006355">
    <property type="term" value="P:regulation of DNA-templated transcription"/>
    <property type="evidence" value="ECO:0007669"/>
    <property type="project" value="InterPro"/>
</dbReference>
<evidence type="ECO:0000256" key="6">
    <source>
        <dbReference type="PROSITE-ProRule" id="PRU00169"/>
    </source>
</evidence>
<dbReference type="PANTHER" id="PTHR48111:SF4">
    <property type="entry name" value="DNA-BINDING DUAL TRANSCRIPTIONAL REGULATOR OMPR"/>
    <property type="match status" value="1"/>
</dbReference>
<dbReference type="Proteomes" id="UP000789325">
    <property type="component" value="Unassembled WGS sequence"/>
</dbReference>
<keyword evidence="5" id="KW-0804">Transcription</keyword>
<name>A0A9D3AC93_9ACTN</name>
<proteinExistence type="predicted"/>
<evidence type="ECO:0000256" key="4">
    <source>
        <dbReference type="ARBA" id="ARBA00023125"/>
    </source>
</evidence>
<evidence type="ECO:0000256" key="1">
    <source>
        <dbReference type="ARBA" id="ARBA00022553"/>
    </source>
</evidence>
<keyword evidence="4 7" id="KW-0238">DNA-binding</keyword>
<dbReference type="GO" id="GO:0005829">
    <property type="term" value="C:cytosol"/>
    <property type="evidence" value="ECO:0007669"/>
    <property type="project" value="TreeGrafter"/>
</dbReference>
<dbReference type="InterPro" id="IPR036388">
    <property type="entry name" value="WH-like_DNA-bd_sf"/>
</dbReference>
<dbReference type="FunFam" id="1.10.10.10:FF:000018">
    <property type="entry name" value="DNA-binding response regulator ResD"/>
    <property type="match status" value="1"/>
</dbReference>
<organism evidence="10 11">
    <name type="scientific">Rubneribacter badeniensis</name>
    <dbReference type="NCBI Taxonomy" id="2070688"/>
    <lineage>
        <taxon>Bacteria</taxon>
        <taxon>Bacillati</taxon>
        <taxon>Actinomycetota</taxon>
        <taxon>Coriobacteriia</taxon>
        <taxon>Eggerthellales</taxon>
        <taxon>Eggerthellaceae</taxon>
        <taxon>Rubneribacter</taxon>
    </lineage>
</organism>
<dbReference type="SMART" id="SM00862">
    <property type="entry name" value="Trans_reg_C"/>
    <property type="match status" value="1"/>
</dbReference>
<dbReference type="PROSITE" id="PS51755">
    <property type="entry name" value="OMPR_PHOB"/>
    <property type="match status" value="1"/>
</dbReference>
<evidence type="ECO:0000256" key="3">
    <source>
        <dbReference type="ARBA" id="ARBA00023015"/>
    </source>
</evidence>
<evidence type="ECO:0000256" key="7">
    <source>
        <dbReference type="PROSITE-ProRule" id="PRU01091"/>
    </source>
</evidence>
<protein>
    <submittedName>
        <fullName evidence="10">Response regulator transcription factor</fullName>
    </submittedName>
</protein>
<reference evidence="10" key="2">
    <citation type="submission" date="2021-09" db="EMBL/GenBank/DDBJ databases">
        <authorList>
            <person name="Gilroy R."/>
        </authorList>
    </citation>
    <scope>NUCLEOTIDE SEQUENCE</scope>
    <source>
        <strain evidence="10">USAMLcec12-2067</strain>
    </source>
</reference>
<feature type="domain" description="OmpR/PhoB-type" evidence="9">
    <location>
        <begin position="139"/>
        <end position="235"/>
    </location>
</feature>
<dbReference type="AlphaFoldDB" id="A0A9D3AC93"/>
<keyword evidence="1 6" id="KW-0597">Phosphoprotein</keyword>
<dbReference type="SMART" id="SM00448">
    <property type="entry name" value="REC"/>
    <property type="match status" value="1"/>
</dbReference>
<evidence type="ECO:0000256" key="5">
    <source>
        <dbReference type="ARBA" id="ARBA00023163"/>
    </source>
</evidence>
<dbReference type="GO" id="GO:0000976">
    <property type="term" value="F:transcription cis-regulatory region binding"/>
    <property type="evidence" value="ECO:0007669"/>
    <property type="project" value="TreeGrafter"/>
</dbReference>
<dbReference type="CDD" id="cd00383">
    <property type="entry name" value="trans_reg_C"/>
    <property type="match status" value="1"/>
</dbReference>
<dbReference type="Pfam" id="PF00486">
    <property type="entry name" value="Trans_reg_C"/>
    <property type="match status" value="1"/>
</dbReference>
<dbReference type="Pfam" id="PF00072">
    <property type="entry name" value="Response_reg"/>
    <property type="match status" value="1"/>
</dbReference>
<dbReference type="PANTHER" id="PTHR48111">
    <property type="entry name" value="REGULATOR OF RPOS"/>
    <property type="match status" value="1"/>
</dbReference>
<dbReference type="RefSeq" id="WP_224758832.1">
    <property type="nucleotide sequence ID" value="NZ_PPEL01000010.1"/>
</dbReference>
<evidence type="ECO:0000259" key="8">
    <source>
        <dbReference type="PROSITE" id="PS50110"/>
    </source>
</evidence>
<evidence type="ECO:0000313" key="11">
    <source>
        <dbReference type="Proteomes" id="UP000789325"/>
    </source>
</evidence>
<dbReference type="InterPro" id="IPR001867">
    <property type="entry name" value="OmpR/PhoB-type_DNA-bd"/>
</dbReference>
<accession>A0A9D3AC93</accession>
<dbReference type="PROSITE" id="PS50110">
    <property type="entry name" value="RESPONSE_REGULATORY"/>
    <property type="match status" value="1"/>
</dbReference>
<dbReference type="CDD" id="cd17574">
    <property type="entry name" value="REC_OmpR"/>
    <property type="match status" value="1"/>
</dbReference>
<gene>
    <name evidence="10" type="ORF">K8V16_04780</name>
</gene>
<evidence type="ECO:0000256" key="2">
    <source>
        <dbReference type="ARBA" id="ARBA00023012"/>
    </source>
</evidence>
<keyword evidence="3" id="KW-0805">Transcription regulation</keyword>
<reference evidence="10" key="1">
    <citation type="journal article" date="2021" name="PeerJ">
        <title>Extensive microbial diversity within the chicken gut microbiome revealed by metagenomics and culture.</title>
        <authorList>
            <person name="Gilroy R."/>
            <person name="Ravi A."/>
            <person name="Getino M."/>
            <person name="Pursley I."/>
            <person name="Horton D.L."/>
            <person name="Alikhan N.F."/>
            <person name="Baker D."/>
            <person name="Gharbi K."/>
            <person name="Hall N."/>
            <person name="Watson M."/>
            <person name="Adriaenssens E.M."/>
            <person name="Foster-Nyarko E."/>
            <person name="Jarju S."/>
            <person name="Secka A."/>
            <person name="Antonio M."/>
            <person name="Oren A."/>
            <person name="Chaudhuri R.R."/>
            <person name="La Ragione R."/>
            <person name="Hildebrand F."/>
            <person name="Pallen M.J."/>
        </authorList>
    </citation>
    <scope>NUCLEOTIDE SEQUENCE</scope>
    <source>
        <strain evidence="10">USAMLcec12-2067</strain>
    </source>
</reference>
<dbReference type="InterPro" id="IPR011006">
    <property type="entry name" value="CheY-like_superfamily"/>
</dbReference>
<keyword evidence="2" id="KW-0902">Two-component regulatory system</keyword>
<evidence type="ECO:0000259" key="9">
    <source>
        <dbReference type="PROSITE" id="PS51755"/>
    </source>
</evidence>